<feature type="transmembrane region" description="Helical" evidence="9">
    <location>
        <begin position="93"/>
        <end position="116"/>
    </location>
</feature>
<evidence type="ECO:0000256" key="8">
    <source>
        <dbReference type="ARBA" id="ARBA00038436"/>
    </source>
</evidence>
<dbReference type="AlphaFoldDB" id="A0A1Y6C4S6"/>
<keyword evidence="5 9" id="KW-0812">Transmembrane</keyword>
<comment type="function">
    <text evidence="9">Part of the tripartite ATP-independent periplasmic (TRAP) transport system.</text>
</comment>
<evidence type="ECO:0000256" key="2">
    <source>
        <dbReference type="ARBA" id="ARBA00022448"/>
    </source>
</evidence>
<dbReference type="GO" id="GO:0005886">
    <property type="term" value="C:plasma membrane"/>
    <property type="evidence" value="ECO:0007669"/>
    <property type="project" value="UniProtKB-SubCell"/>
</dbReference>
<keyword evidence="12" id="KW-1185">Reference proteome</keyword>
<dbReference type="InterPro" id="IPR007387">
    <property type="entry name" value="TRAP_DctQ"/>
</dbReference>
<evidence type="ECO:0000259" key="10">
    <source>
        <dbReference type="Pfam" id="PF04290"/>
    </source>
</evidence>
<evidence type="ECO:0000256" key="5">
    <source>
        <dbReference type="ARBA" id="ARBA00022692"/>
    </source>
</evidence>
<gene>
    <name evidence="11" type="ORF">SAMN05428998_112108</name>
</gene>
<accession>A0A1Y6C4S6</accession>
<protein>
    <recommendedName>
        <fullName evidence="9">TRAP transporter small permease protein</fullName>
    </recommendedName>
</protein>
<sequence length="176" mass="19027">MRFRLLQAISRFNIALGSVSGFATGLMMCVIVIDVAGRACFSSPLPLATEISVLLLIIKIFLGMAGAQATDSNFQVTLVIDLLSPRWRRYQRVFSLVVTLAAVAIITWLSIGYAITSTRQGESSFGVYPFPIWPERIILAAGLVFLVLQLVTDLIVTTLGGDEALKAGLPKHDASV</sequence>
<keyword evidence="6 9" id="KW-1133">Transmembrane helix</keyword>
<keyword evidence="4 9" id="KW-0997">Cell inner membrane</keyword>
<feature type="domain" description="Tripartite ATP-independent periplasmic transporters DctQ component" evidence="10">
    <location>
        <begin position="27"/>
        <end position="155"/>
    </location>
</feature>
<keyword evidence="7 9" id="KW-0472">Membrane</keyword>
<evidence type="ECO:0000256" key="9">
    <source>
        <dbReference type="RuleBase" id="RU369079"/>
    </source>
</evidence>
<comment type="similarity">
    <text evidence="8 9">Belongs to the TRAP transporter small permease family.</text>
</comment>
<feature type="transmembrane region" description="Helical" evidence="9">
    <location>
        <begin position="136"/>
        <end position="156"/>
    </location>
</feature>
<evidence type="ECO:0000256" key="7">
    <source>
        <dbReference type="ARBA" id="ARBA00023136"/>
    </source>
</evidence>
<evidence type="ECO:0000256" key="4">
    <source>
        <dbReference type="ARBA" id="ARBA00022519"/>
    </source>
</evidence>
<feature type="transmembrane region" description="Helical" evidence="9">
    <location>
        <begin position="45"/>
        <end position="62"/>
    </location>
</feature>
<evidence type="ECO:0000256" key="1">
    <source>
        <dbReference type="ARBA" id="ARBA00004429"/>
    </source>
</evidence>
<keyword evidence="2 9" id="KW-0813">Transport</keyword>
<dbReference type="STRING" id="560819.SAMN05428998_112108"/>
<evidence type="ECO:0000256" key="6">
    <source>
        <dbReference type="ARBA" id="ARBA00022989"/>
    </source>
</evidence>
<evidence type="ECO:0000256" key="3">
    <source>
        <dbReference type="ARBA" id="ARBA00022475"/>
    </source>
</evidence>
<feature type="transmembrane region" description="Helical" evidence="9">
    <location>
        <begin position="12"/>
        <end position="33"/>
    </location>
</feature>
<name>A0A1Y6C4S6_9PROT</name>
<dbReference type="Pfam" id="PF04290">
    <property type="entry name" value="DctQ"/>
    <property type="match status" value="1"/>
</dbReference>
<comment type="subunit">
    <text evidence="9">The complex comprises the extracytoplasmic solute receptor protein and the two transmembrane proteins.</text>
</comment>
<dbReference type="GO" id="GO:0022857">
    <property type="term" value="F:transmembrane transporter activity"/>
    <property type="evidence" value="ECO:0007669"/>
    <property type="project" value="UniProtKB-UniRule"/>
</dbReference>
<dbReference type="Proteomes" id="UP000192917">
    <property type="component" value="Unassembled WGS sequence"/>
</dbReference>
<organism evidence="11 12">
    <name type="scientific">Tistlia consotensis USBA 355</name>
    <dbReference type="NCBI Taxonomy" id="560819"/>
    <lineage>
        <taxon>Bacteria</taxon>
        <taxon>Pseudomonadati</taxon>
        <taxon>Pseudomonadota</taxon>
        <taxon>Alphaproteobacteria</taxon>
        <taxon>Rhodospirillales</taxon>
        <taxon>Rhodovibrionaceae</taxon>
        <taxon>Tistlia</taxon>
    </lineage>
</organism>
<evidence type="ECO:0000313" key="11">
    <source>
        <dbReference type="EMBL" id="SMF36841.1"/>
    </source>
</evidence>
<reference evidence="11 12" key="1">
    <citation type="submission" date="2017-04" db="EMBL/GenBank/DDBJ databases">
        <authorList>
            <person name="Afonso C.L."/>
            <person name="Miller P.J."/>
            <person name="Scott M.A."/>
            <person name="Spackman E."/>
            <person name="Goraichik I."/>
            <person name="Dimitrov K.M."/>
            <person name="Suarez D.L."/>
            <person name="Swayne D.E."/>
        </authorList>
    </citation>
    <scope>NUCLEOTIDE SEQUENCE [LARGE SCALE GENOMIC DNA]</scope>
    <source>
        <strain evidence="11 12">USBA 355</strain>
    </source>
</reference>
<proteinExistence type="inferred from homology"/>
<dbReference type="EMBL" id="FWZX01000012">
    <property type="protein sequence ID" value="SMF36841.1"/>
    <property type="molecule type" value="Genomic_DNA"/>
</dbReference>
<dbReference type="InterPro" id="IPR055348">
    <property type="entry name" value="DctQ"/>
</dbReference>
<comment type="subcellular location">
    <subcellularLocation>
        <location evidence="1 9">Cell inner membrane</location>
        <topology evidence="1 9">Multi-pass membrane protein</topology>
    </subcellularLocation>
</comment>
<dbReference type="RefSeq" id="WP_085123640.1">
    <property type="nucleotide sequence ID" value="NZ_FWZX01000012.1"/>
</dbReference>
<evidence type="ECO:0000313" key="12">
    <source>
        <dbReference type="Proteomes" id="UP000192917"/>
    </source>
</evidence>
<keyword evidence="3" id="KW-1003">Cell membrane</keyword>
<dbReference type="PANTHER" id="PTHR35011">
    <property type="entry name" value="2,3-DIKETO-L-GULONATE TRAP TRANSPORTER SMALL PERMEASE PROTEIN YIAM"/>
    <property type="match status" value="1"/>
</dbReference>